<keyword evidence="2" id="KW-0812">Transmembrane</keyword>
<sequence>MQPGVAVAYGARWLTCLATAVKDKPVMRSCPADVAMSGACNEFNSHNRDVVGHDSGAYAVTGGGFVFESSATGGWSGWREDANKYDKDGVPAGAASFRDPGAGGVDGNRIDWGRSTSIQTPGGGDVWLVGCFPLNIGCRFIHYASNTLYRTPNIYEPDSGGFKPAIVKELDVSDVDTRLVVVYQDSSTLYFRTCEVAWAVPPTLSSCSARVAVTTSGNILHHTRSFDVASLVGGGFVVTFTTNDGAGNGVSFRAYRPTATATVYEAVGEAMTPVTNTAGNQQNPRCDSLVELGGFVIAWTDAVLDGSGMGIVFRAGVVDIAAGSIVLAGAAETLVNSDDSTSDQRWADVAASRKHPFVVISWIDDTADLIAFRRLMYDLTPGAPLAAIAISGTIKGVGTIGSHPSNGVGTVSVAYQDYDAAAGLSSVVLVASGRDSGGRGSRNLVCHAGTPTHLVLDAATCGGLGAAASSTACISAALVSVSATLDATIELPAGTFSGPCNFVVSSPVRLVGAGMGVSNIACTGPVNGASFSISGSDFDASEKKRSVSIRDLSMSGGGPVAVAETTDGPIVALARLVLDRLSCPDASVCGAGGGALSLTNVAQFSLMHSVVSGASAGAGNGGGIGFFFTAATGSISIAEYSMYLSNVTLSGCSASAGSGGGLYVTAPAALDLKSVFVTDVRFSGCSAAVDGGGMKVADVAATSTSALMIGPRLTVEACSAGKGGGGMAMESLAVPLVLTDVTVAGCSAASEGGGLAVSHLSATLNSGGLTLTGCAISGCTTNSDGGGVYTSEVSVVLAGATSVSGCSASSGRGGGVLLSSNALVNPPVLAIASSASVSGNMAQNGGGVAALGGRVELAPGSLIGDNTASVSGGGVLVVSSRVHFCSADGALPRVVNNAALVSGGGLFVCMLDSSCGQELCNRAAKVGDVLLMQPVSNTTGAAVGAATPFTTSTLPTSLADFSGSSAPSGPTVASDAAATALRVRTLAADGTVVSDELQTAGSGAIAVTIKSGDKPFVTRTASGGTQEISMAVTDVLGQPAAFSNVRAGFVTTNAPSVFGEVCTRQADGSCSFATLQVFASDLSHVQAGKSFGLAMTSLSTCLQVAPLDAATGAALQVSVEPCEQGKTVPRCTKCPRGMVLNLVDHSAQQCEACPDGIGNASNIDAAPAAFIKCFNADACPGGAEYSSCSGTRDSGSFTCFRCESGLVPDSYGRCNECGPMWVAYVGGFAVIAMFGFTSVWFTSRSSKSRGASRHTAASPAAVIRSGFNFAQLVVLMGELKALQSSTTLLAIVNGISFVSSQGSLSSFSTHCLVGSSFYTRFVLIMLAPWLYIAIAAVVLLARGQIRGLIRYSVVVLFLQYTNIATVTFKVFQCSDPGTGELRLVADPDIRCYEGLHALFVTLALVSMGVYVVGVPVVMLLGMRRTRSNPERFWFYFSYLVNGFSEDMWWYEVWAAFSRKALMAAVVVFITSPSFQLSVAGGLVLCMFAVQIALSPYVAKLLDLIDAIALFVVYGYVTSGAVFLDEENSAQTKDTAEGLVVAAIAGVFVVVVLAVVFAGSRKLFATCLPQPESKAEAEADDKDVVVAEMMPLGIGSSSSSSLSSDSNSRDSKTRSSSTTLESTRQLNGKVVSRSGPSKMRRPSGVYRFDSSESDSGSRRNSRFSSRRNSRTIGPRRLSKSSAVAARVVDLDTSDFYKPPPGAHA</sequence>
<evidence type="ECO:0000256" key="2">
    <source>
        <dbReference type="SAM" id="Phobius"/>
    </source>
</evidence>
<feature type="compositionally biased region" description="Low complexity" evidence="1">
    <location>
        <begin position="1613"/>
        <end position="1622"/>
    </location>
</feature>
<feature type="transmembrane region" description="Helical" evidence="2">
    <location>
        <begin position="1462"/>
        <end position="1488"/>
    </location>
</feature>
<dbReference type="SUPFAM" id="SSF51126">
    <property type="entry name" value="Pectin lyase-like"/>
    <property type="match status" value="1"/>
</dbReference>
<dbReference type="GeneID" id="25566125"/>
<feature type="transmembrane region" description="Helical" evidence="2">
    <location>
        <begin position="1397"/>
        <end position="1420"/>
    </location>
</feature>
<dbReference type="EMBL" id="GL349463">
    <property type="protein sequence ID" value="KNC50889.1"/>
    <property type="molecule type" value="Genomic_DNA"/>
</dbReference>
<feature type="region of interest" description="Disordered" evidence="1">
    <location>
        <begin position="1594"/>
        <end position="1681"/>
    </location>
</feature>
<feature type="transmembrane region" description="Helical" evidence="2">
    <location>
        <begin position="1281"/>
        <end position="1298"/>
    </location>
</feature>
<gene>
    <name evidence="3" type="ORF">AMSG_07124</name>
</gene>
<evidence type="ECO:0000256" key="1">
    <source>
        <dbReference type="SAM" id="MobiDB-lite"/>
    </source>
</evidence>
<keyword evidence="2" id="KW-0472">Membrane</keyword>
<dbReference type="SMART" id="SM00710">
    <property type="entry name" value="PbH1"/>
    <property type="match status" value="6"/>
</dbReference>
<dbReference type="RefSeq" id="XP_013756595.1">
    <property type="nucleotide sequence ID" value="XM_013901141.1"/>
</dbReference>
<keyword evidence="4" id="KW-1185">Reference proteome</keyword>
<proteinExistence type="predicted"/>
<feature type="compositionally biased region" description="Basic residues" evidence="1">
    <location>
        <begin position="1658"/>
        <end position="1668"/>
    </location>
</feature>
<dbReference type="Proteomes" id="UP000054408">
    <property type="component" value="Unassembled WGS sequence"/>
</dbReference>
<evidence type="ECO:0008006" key="5">
    <source>
        <dbReference type="Google" id="ProtNLM"/>
    </source>
</evidence>
<feature type="transmembrane region" description="Helical" evidence="2">
    <location>
        <begin position="1318"/>
        <end position="1341"/>
    </location>
</feature>
<accession>A0A0L0DF26</accession>
<organism evidence="3 4">
    <name type="scientific">Thecamonas trahens ATCC 50062</name>
    <dbReference type="NCBI Taxonomy" id="461836"/>
    <lineage>
        <taxon>Eukaryota</taxon>
        <taxon>Apusozoa</taxon>
        <taxon>Apusomonadida</taxon>
        <taxon>Apusomonadidae</taxon>
        <taxon>Thecamonas</taxon>
    </lineage>
</organism>
<evidence type="ECO:0000313" key="4">
    <source>
        <dbReference type="Proteomes" id="UP000054408"/>
    </source>
</evidence>
<feature type="transmembrane region" description="Helical" evidence="2">
    <location>
        <begin position="1348"/>
        <end position="1371"/>
    </location>
</feature>
<feature type="transmembrane region" description="Helical" evidence="2">
    <location>
        <begin position="1535"/>
        <end position="1557"/>
    </location>
</feature>
<feature type="transmembrane region" description="Helical" evidence="2">
    <location>
        <begin position="1500"/>
        <end position="1523"/>
    </location>
</feature>
<protein>
    <recommendedName>
        <fullName evidence="5">Tyrosine-protein kinase ephrin type A/B receptor-like domain-containing protein</fullName>
    </recommendedName>
</protein>
<evidence type="ECO:0000313" key="3">
    <source>
        <dbReference type="EMBL" id="KNC50889.1"/>
    </source>
</evidence>
<feature type="transmembrane region" description="Helical" evidence="2">
    <location>
        <begin position="1432"/>
        <end position="1450"/>
    </location>
</feature>
<feature type="transmembrane region" description="Helical" evidence="2">
    <location>
        <begin position="1221"/>
        <end position="1243"/>
    </location>
</feature>
<reference evidence="3 4" key="1">
    <citation type="submission" date="2010-05" db="EMBL/GenBank/DDBJ databases">
        <title>The Genome Sequence of Thecamonas trahens ATCC 50062.</title>
        <authorList>
            <consortium name="The Broad Institute Genome Sequencing Platform"/>
            <person name="Russ C."/>
            <person name="Cuomo C."/>
            <person name="Shea T."/>
            <person name="Young S.K."/>
            <person name="Zeng Q."/>
            <person name="Koehrsen M."/>
            <person name="Haas B."/>
            <person name="Borodovsky M."/>
            <person name="Guigo R."/>
            <person name="Alvarado L."/>
            <person name="Berlin A."/>
            <person name="Bochicchio J."/>
            <person name="Borenstein D."/>
            <person name="Chapman S."/>
            <person name="Chen Z."/>
            <person name="Freedman E."/>
            <person name="Gellesch M."/>
            <person name="Goldberg J."/>
            <person name="Griggs A."/>
            <person name="Gujja S."/>
            <person name="Heilman E."/>
            <person name="Heiman D."/>
            <person name="Hepburn T."/>
            <person name="Howarth C."/>
            <person name="Jen D."/>
            <person name="Larson L."/>
            <person name="Mehta T."/>
            <person name="Park D."/>
            <person name="Pearson M."/>
            <person name="Roberts A."/>
            <person name="Saif S."/>
            <person name="Shenoy N."/>
            <person name="Sisk P."/>
            <person name="Stolte C."/>
            <person name="Sykes S."/>
            <person name="Thomson T."/>
            <person name="Walk T."/>
            <person name="White J."/>
            <person name="Yandava C."/>
            <person name="Burger G."/>
            <person name="Gray M.W."/>
            <person name="Holland P.W.H."/>
            <person name="King N."/>
            <person name="Lang F.B.F."/>
            <person name="Roger A.J."/>
            <person name="Ruiz-Trillo I."/>
            <person name="Lander E."/>
            <person name="Nusbaum C."/>
        </authorList>
    </citation>
    <scope>NUCLEOTIDE SEQUENCE [LARGE SCALE GENOMIC DNA]</scope>
    <source>
        <strain evidence="3 4">ATCC 50062</strain>
    </source>
</reference>
<keyword evidence="2" id="KW-1133">Transmembrane helix</keyword>
<name>A0A0L0DF26_THETB</name>
<feature type="compositionally biased region" description="Low complexity" evidence="1">
    <location>
        <begin position="1595"/>
        <end position="1605"/>
    </location>
</feature>
<dbReference type="InterPro" id="IPR011050">
    <property type="entry name" value="Pectin_lyase_fold/virulence"/>
</dbReference>
<dbReference type="InterPro" id="IPR006626">
    <property type="entry name" value="PbH1"/>
</dbReference>